<keyword evidence="1" id="KW-0234">DNA repair</keyword>
<organism evidence="3 4">
    <name type="scientific">Necator americanus</name>
    <name type="common">Human hookworm</name>
    <dbReference type="NCBI Taxonomy" id="51031"/>
    <lineage>
        <taxon>Eukaryota</taxon>
        <taxon>Metazoa</taxon>
        <taxon>Ecdysozoa</taxon>
        <taxon>Nematoda</taxon>
        <taxon>Chromadorea</taxon>
        <taxon>Rhabditida</taxon>
        <taxon>Rhabditina</taxon>
        <taxon>Rhabditomorpha</taxon>
        <taxon>Strongyloidea</taxon>
        <taxon>Ancylostomatidae</taxon>
        <taxon>Bunostominae</taxon>
        <taxon>Necator</taxon>
    </lineage>
</organism>
<dbReference type="InterPro" id="IPR010285">
    <property type="entry name" value="DNA_helicase_pif1-like_DEAD"/>
</dbReference>
<keyword evidence="1" id="KW-0347">Helicase</keyword>
<keyword evidence="1" id="KW-0233">DNA recombination</keyword>
<dbReference type="Proteomes" id="UP000053676">
    <property type="component" value="Unassembled WGS sequence"/>
</dbReference>
<gene>
    <name evidence="3" type="ORF">NECAME_08738</name>
</gene>
<dbReference type="GO" id="GO:0043139">
    <property type="term" value="F:5'-3' DNA helicase activity"/>
    <property type="evidence" value="ECO:0007669"/>
    <property type="project" value="UniProtKB-EC"/>
</dbReference>
<evidence type="ECO:0000313" key="4">
    <source>
        <dbReference type="Proteomes" id="UP000053676"/>
    </source>
</evidence>
<accession>W2TIT8</accession>
<dbReference type="GO" id="GO:0000723">
    <property type="term" value="P:telomere maintenance"/>
    <property type="evidence" value="ECO:0007669"/>
    <property type="project" value="InterPro"/>
</dbReference>
<keyword evidence="4" id="KW-1185">Reference proteome</keyword>
<dbReference type="OrthoDB" id="5854156at2759"/>
<dbReference type="EMBL" id="KI658856">
    <property type="protein sequence ID" value="ETN81076.1"/>
    <property type="molecule type" value="Genomic_DNA"/>
</dbReference>
<dbReference type="Pfam" id="PF05970">
    <property type="entry name" value="PIF1"/>
    <property type="match status" value="1"/>
</dbReference>
<proteinExistence type="inferred from homology"/>
<dbReference type="KEGG" id="nai:NECAME_08738"/>
<protein>
    <recommendedName>
        <fullName evidence="1">ATP-dependent DNA helicase</fullName>
        <ecNumber evidence="1">5.6.2.3</ecNumber>
    </recommendedName>
</protein>
<comment type="catalytic activity">
    <reaction evidence="1">
        <text>ATP + H2O = ADP + phosphate + H(+)</text>
        <dbReference type="Rhea" id="RHEA:13065"/>
        <dbReference type="ChEBI" id="CHEBI:15377"/>
        <dbReference type="ChEBI" id="CHEBI:15378"/>
        <dbReference type="ChEBI" id="CHEBI:30616"/>
        <dbReference type="ChEBI" id="CHEBI:43474"/>
        <dbReference type="ChEBI" id="CHEBI:456216"/>
        <dbReference type="EC" id="5.6.2.3"/>
    </reaction>
</comment>
<sequence length="125" mass="14458">MVDGNRTTLMKRQQKQARQLMAIDIIIWNEISIALKCLLEAVEGLLRDIMQNDRPFGGKLFIIGGDFRQVLPIVEHGQRDDFVNSLFFGHYSRFVGNGTANDNEGRIQILEESEEYCHGKFWRDN</sequence>
<keyword evidence="1" id="KW-0227">DNA damage</keyword>
<dbReference type="STRING" id="51031.W2TIT8"/>
<dbReference type="EC" id="5.6.2.3" evidence="1"/>
<dbReference type="GO" id="GO:0016887">
    <property type="term" value="F:ATP hydrolysis activity"/>
    <property type="evidence" value="ECO:0007669"/>
    <property type="project" value="RHEA"/>
</dbReference>
<keyword evidence="1" id="KW-0067">ATP-binding</keyword>
<dbReference type="AlphaFoldDB" id="W2TIT8"/>
<dbReference type="Gene3D" id="3.40.50.300">
    <property type="entry name" value="P-loop containing nucleotide triphosphate hydrolases"/>
    <property type="match status" value="1"/>
</dbReference>
<dbReference type="GeneID" id="25348767"/>
<feature type="domain" description="DNA helicase Pif1-like DEAD-box helicase" evidence="2">
    <location>
        <begin position="6"/>
        <end position="85"/>
    </location>
</feature>
<dbReference type="GO" id="GO:0005524">
    <property type="term" value="F:ATP binding"/>
    <property type="evidence" value="ECO:0007669"/>
    <property type="project" value="UniProtKB-KW"/>
</dbReference>
<reference evidence="4" key="1">
    <citation type="journal article" date="2014" name="Nat. Genet.">
        <title>Genome of the human hookworm Necator americanus.</title>
        <authorList>
            <person name="Tang Y.T."/>
            <person name="Gao X."/>
            <person name="Rosa B.A."/>
            <person name="Abubucker S."/>
            <person name="Hallsworth-Pepin K."/>
            <person name="Martin J."/>
            <person name="Tyagi R."/>
            <person name="Heizer E."/>
            <person name="Zhang X."/>
            <person name="Bhonagiri-Palsikar V."/>
            <person name="Minx P."/>
            <person name="Warren W.C."/>
            <person name="Wang Q."/>
            <person name="Zhan B."/>
            <person name="Hotez P.J."/>
            <person name="Sternberg P.W."/>
            <person name="Dougall A."/>
            <person name="Gaze S.T."/>
            <person name="Mulvenna J."/>
            <person name="Sotillo J."/>
            <person name="Ranganathan S."/>
            <person name="Rabelo E.M."/>
            <person name="Wilson R.K."/>
            <person name="Felgner P.L."/>
            <person name="Bethony J."/>
            <person name="Hawdon J.M."/>
            <person name="Gasser R.B."/>
            <person name="Loukas A."/>
            <person name="Mitreva M."/>
        </authorList>
    </citation>
    <scope>NUCLEOTIDE SEQUENCE [LARGE SCALE GENOMIC DNA]</scope>
</reference>
<comment type="cofactor">
    <cofactor evidence="1">
        <name>Mg(2+)</name>
        <dbReference type="ChEBI" id="CHEBI:18420"/>
    </cofactor>
</comment>
<dbReference type="GO" id="GO:0006281">
    <property type="term" value="P:DNA repair"/>
    <property type="evidence" value="ECO:0007669"/>
    <property type="project" value="UniProtKB-KW"/>
</dbReference>
<keyword evidence="1" id="KW-0378">Hydrolase</keyword>
<keyword evidence="1" id="KW-0547">Nucleotide-binding</keyword>
<comment type="similarity">
    <text evidence="1">Belongs to the helicase family.</text>
</comment>
<evidence type="ECO:0000256" key="1">
    <source>
        <dbReference type="RuleBase" id="RU363044"/>
    </source>
</evidence>
<dbReference type="CTD" id="25348767"/>
<dbReference type="PANTHER" id="PTHR10492:SF57">
    <property type="entry name" value="ATP-DEPENDENT DNA HELICASE"/>
    <property type="match status" value="1"/>
</dbReference>
<dbReference type="InterPro" id="IPR027417">
    <property type="entry name" value="P-loop_NTPase"/>
</dbReference>
<evidence type="ECO:0000313" key="3">
    <source>
        <dbReference type="EMBL" id="ETN81076.1"/>
    </source>
</evidence>
<dbReference type="GO" id="GO:0006310">
    <property type="term" value="P:DNA recombination"/>
    <property type="evidence" value="ECO:0007669"/>
    <property type="project" value="UniProtKB-KW"/>
</dbReference>
<evidence type="ECO:0000259" key="2">
    <source>
        <dbReference type="Pfam" id="PF05970"/>
    </source>
</evidence>
<dbReference type="PANTHER" id="PTHR10492">
    <property type="match status" value="1"/>
</dbReference>
<name>W2TIT8_NECAM</name>